<feature type="domain" description="Ig-like" evidence="2">
    <location>
        <begin position="117"/>
        <end position="213"/>
    </location>
</feature>
<dbReference type="PROSITE" id="PS50835">
    <property type="entry name" value="IG_LIKE"/>
    <property type="match status" value="2"/>
</dbReference>
<reference evidence="3" key="2">
    <citation type="submission" date="2025-08" db="UniProtKB">
        <authorList>
            <consortium name="Ensembl"/>
        </authorList>
    </citation>
    <scope>IDENTIFICATION</scope>
</reference>
<reference evidence="3" key="1">
    <citation type="submission" date="2019-05" db="EMBL/GenBank/DDBJ databases">
        <authorList>
            <person name="Zhang S."/>
            <person name="Liu J."/>
        </authorList>
    </citation>
    <scope>NUCLEOTIDE SEQUENCE [LARGE SCALE GENOMIC DNA]</scope>
</reference>
<dbReference type="GO" id="GO:0002729">
    <property type="term" value="P:positive regulation of natural killer cell cytokine production"/>
    <property type="evidence" value="ECO:0007669"/>
    <property type="project" value="InterPro"/>
</dbReference>
<dbReference type="AlphaFoldDB" id="A0A8B9YDD3"/>
<protein>
    <submittedName>
        <fullName evidence="3">CD226 molecule</fullName>
    </submittedName>
</protein>
<feature type="transmembrane region" description="Helical" evidence="1">
    <location>
        <begin position="240"/>
        <end position="266"/>
    </location>
</feature>
<dbReference type="FunFam" id="2.60.40.10:FF:001738">
    <property type="entry name" value="CD226 molecule"/>
    <property type="match status" value="1"/>
</dbReference>
<dbReference type="SMART" id="SM00409">
    <property type="entry name" value="IG"/>
    <property type="match status" value="2"/>
</dbReference>
<keyword evidence="4" id="KW-1185">Reference proteome</keyword>
<dbReference type="GO" id="GO:0042802">
    <property type="term" value="F:identical protein binding"/>
    <property type="evidence" value="ECO:0007669"/>
    <property type="project" value="Ensembl"/>
</dbReference>
<sequence length="363" mass="40742">MTCLSAPCEEIFWDTTVKLAKNMTLECVYPLADTVTQMEWFKIKMERESMAIFNPAFHGIIREAYTDRVYFSNHTMASNDMTLSFHNASEADVGFYSCLLHTFPHGTWEKVIQVVPPDNFEDAGPPNSQMVSEPGKNITLTCEPRENHLLEEVSWEKIQPQQIDLLISCNLSQGRNYTSKYPRQILSNCNKGMKKAFVTMPNVIGSDSGLYRCGFKASTGEKETFVMRLTVTNGETKNSYIPFVAGGAVLLFLLVILITTITVITYKRVSRRFLHLVATPPACSSPKAALTAHLPSEIPPTCLPAPRKKRQQKRGLFKDVWITQNRATNNYRNPFPPNPPAGGAGEDIYVNHPVFCLGPRARV</sequence>
<dbReference type="GO" id="GO:0002860">
    <property type="term" value="P:positive regulation of natural killer cell mediated cytotoxicity directed against tumor cell target"/>
    <property type="evidence" value="ECO:0007669"/>
    <property type="project" value="Ensembl"/>
</dbReference>
<keyword evidence="1" id="KW-0812">Transmembrane</keyword>
<evidence type="ECO:0000313" key="4">
    <source>
        <dbReference type="Proteomes" id="UP000694520"/>
    </source>
</evidence>
<dbReference type="GeneTree" id="ENSGT00500000044993"/>
<reference evidence="3" key="3">
    <citation type="submission" date="2025-09" db="UniProtKB">
        <authorList>
            <consortium name="Ensembl"/>
        </authorList>
    </citation>
    <scope>IDENTIFICATION</scope>
</reference>
<dbReference type="InterPro" id="IPR036179">
    <property type="entry name" value="Ig-like_dom_sf"/>
</dbReference>
<dbReference type="InterPro" id="IPR013783">
    <property type="entry name" value="Ig-like_fold"/>
</dbReference>
<dbReference type="GO" id="GO:0005178">
    <property type="term" value="F:integrin binding"/>
    <property type="evidence" value="ECO:0007669"/>
    <property type="project" value="Ensembl"/>
</dbReference>
<dbReference type="SUPFAM" id="SSF48726">
    <property type="entry name" value="Immunoglobulin"/>
    <property type="match status" value="2"/>
</dbReference>
<dbReference type="PANTHER" id="PTHR47011">
    <property type="entry name" value="CD226 ANTIGEN"/>
    <property type="match status" value="1"/>
</dbReference>
<dbReference type="InterPro" id="IPR003599">
    <property type="entry name" value="Ig_sub"/>
</dbReference>
<dbReference type="InterPro" id="IPR042842">
    <property type="entry name" value="CD226"/>
</dbReference>
<dbReference type="PANTHER" id="PTHR47011:SF1">
    <property type="entry name" value="CD226 ANTIGEN"/>
    <property type="match status" value="1"/>
</dbReference>
<dbReference type="GO" id="GO:0019901">
    <property type="term" value="F:protein kinase binding"/>
    <property type="evidence" value="ECO:0007669"/>
    <property type="project" value="Ensembl"/>
</dbReference>
<dbReference type="GO" id="GO:0009897">
    <property type="term" value="C:external side of plasma membrane"/>
    <property type="evidence" value="ECO:0007669"/>
    <property type="project" value="TreeGrafter"/>
</dbReference>
<dbReference type="GO" id="GO:0038023">
    <property type="term" value="F:signaling receptor activity"/>
    <property type="evidence" value="ECO:0007669"/>
    <property type="project" value="Ensembl"/>
</dbReference>
<dbReference type="InterPro" id="IPR013106">
    <property type="entry name" value="Ig_V-set"/>
</dbReference>
<keyword evidence="1" id="KW-1133">Transmembrane helix</keyword>
<dbReference type="Gene3D" id="2.60.40.10">
    <property type="entry name" value="Immunoglobulins"/>
    <property type="match status" value="2"/>
</dbReference>
<organism evidence="3 4">
    <name type="scientific">Bos mutus grunniens</name>
    <name type="common">Wild yak</name>
    <name type="synonym">Bos grunniens</name>
    <dbReference type="NCBI Taxonomy" id="30521"/>
    <lineage>
        <taxon>Eukaryota</taxon>
        <taxon>Metazoa</taxon>
        <taxon>Chordata</taxon>
        <taxon>Craniata</taxon>
        <taxon>Vertebrata</taxon>
        <taxon>Euteleostomi</taxon>
        <taxon>Mammalia</taxon>
        <taxon>Eutheria</taxon>
        <taxon>Laurasiatheria</taxon>
        <taxon>Artiodactyla</taxon>
        <taxon>Ruminantia</taxon>
        <taxon>Pecora</taxon>
        <taxon>Bovidae</taxon>
        <taxon>Bovinae</taxon>
        <taxon>Bos</taxon>
    </lineage>
</organism>
<dbReference type="InterPro" id="IPR007110">
    <property type="entry name" value="Ig-like_dom"/>
</dbReference>
<feature type="domain" description="Ig-like" evidence="2">
    <location>
        <begin position="7"/>
        <end position="98"/>
    </location>
</feature>
<dbReference type="Proteomes" id="UP000694520">
    <property type="component" value="Chromosome 21"/>
</dbReference>
<keyword evidence="1" id="KW-0472">Membrane</keyword>
<evidence type="ECO:0000313" key="3">
    <source>
        <dbReference type="Ensembl" id="ENSBGRP00000033372.1"/>
    </source>
</evidence>
<dbReference type="GO" id="GO:0002891">
    <property type="term" value="P:positive regulation of immunoglobulin mediated immune response"/>
    <property type="evidence" value="ECO:0007669"/>
    <property type="project" value="Ensembl"/>
</dbReference>
<dbReference type="GO" id="GO:0050862">
    <property type="term" value="P:positive regulation of T cell receptor signaling pathway"/>
    <property type="evidence" value="ECO:0007669"/>
    <property type="project" value="Ensembl"/>
</dbReference>
<evidence type="ECO:0000259" key="2">
    <source>
        <dbReference type="PROSITE" id="PS50835"/>
    </source>
</evidence>
<name>A0A8B9YDD3_BOSMU</name>
<proteinExistence type="predicted"/>
<dbReference type="Ensembl" id="ENSBGRT00000038574.1">
    <property type="protein sequence ID" value="ENSBGRP00000033372.1"/>
    <property type="gene ID" value="ENSBGRG00000020891.1"/>
</dbReference>
<evidence type="ECO:0000256" key="1">
    <source>
        <dbReference type="SAM" id="Phobius"/>
    </source>
</evidence>
<dbReference type="GO" id="GO:0060369">
    <property type="term" value="P:positive regulation of Fc receptor mediated stimulatory signaling pathway"/>
    <property type="evidence" value="ECO:0007669"/>
    <property type="project" value="Ensembl"/>
</dbReference>
<accession>A0A8B9YDD3</accession>
<dbReference type="Pfam" id="PF07686">
    <property type="entry name" value="V-set"/>
    <property type="match status" value="2"/>
</dbReference>
<gene>
    <name evidence="3" type="primary">CD226</name>
</gene>
<dbReference type="GO" id="GO:0042267">
    <property type="term" value="P:natural killer cell mediated cytotoxicity"/>
    <property type="evidence" value="ECO:0007669"/>
    <property type="project" value="Ensembl"/>
</dbReference>
<dbReference type="GO" id="GO:0033005">
    <property type="term" value="P:positive regulation of mast cell activation"/>
    <property type="evidence" value="ECO:0007669"/>
    <property type="project" value="Ensembl"/>
</dbReference>